<evidence type="ECO:0000313" key="2">
    <source>
        <dbReference type="Proteomes" id="UP000095283"/>
    </source>
</evidence>
<sequence>MDEVPNYTDITSLWMLILVVLEFFLLDDRKYAFNDTITSINAGILSLMLK</sequence>
<organism evidence="2 3">
    <name type="scientific">Heterorhabditis bacteriophora</name>
    <name type="common">Entomopathogenic nematode worm</name>
    <dbReference type="NCBI Taxonomy" id="37862"/>
    <lineage>
        <taxon>Eukaryota</taxon>
        <taxon>Metazoa</taxon>
        <taxon>Ecdysozoa</taxon>
        <taxon>Nematoda</taxon>
        <taxon>Chromadorea</taxon>
        <taxon>Rhabditida</taxon>
        <taxon>Rhabditina</taxon>
        <taxon>Rhabditomorpha</taxon>
        <taxon>Strongyloidea</taxon>
        <taxon>Heterorhabditidae</taxon>
        <taxon>Heterorhabditis</taxon>
    </lineage>
</organism>
<dbReference type="AlphaFoldDB" id="A0A1I7WQL1"/>
<proteinExistence type="predicted"/>
<evidence type="ECO:0000256" key="1">
    <source>
        <dbReference type="SAM" id="Phobius"/>
    </source>
</evidence>
<accession>A0A1I7WQL1</accession>
<protein>
    <submittedName>
        <fullName evidence="3">Phage protein</fullName>
    </submittedName>
</protein>
<name>A0A1I7WQL1_HETBA</name>
<keyword evidence="1" id="KW-0812">Transmembrane</keyword>
<keyword evidence="1" id="KW-0472">Membrane</keyword>
<keyword evidence="2" id="KW-1185">Reference proteome</keyword>
<dbReference type="Proteomes" id="UP000095283">
    <property type="component" value="Unplaced"/>
</dbReference>
<feature type="transmembrane region" description="Helical" evidence="1">
    <location>
        <begin position="6"/>
        <end position="26"/>
    </location>
</feature>
<reference evidence="3" key="1">
    <citation type="submission" date="2016-11" db="UniProtKB">
        <authorList>
            <consortium name="WormBaseParasite"/>
        </authorList>
    </citation>
    <scope>IDENTIFICATION</scope>
</reference>
<dbReference type="WBParaSite" id="Hba_07441">
    <property type="protein sequence ID" value="Hba_07441"/>
    <property type="gene ID" value="Hba_07441"/>
</dbReference>
<keyword evidence="1" id="KW-1133">Transmembrane helix</keyword>
<evidence type="ECO:0000313" key="3">
    <source>
        <dbReference type="WBParaSite" id="Hba_07441"/>
    </source>
</evidence>